<name>A0ABN7V812_GIGMA</name>
<evidence type="ECO:0000313" key="1">
    <source>
        <dbReference type="EMBL" id="CAG8742064.1"/>
    </source>
</evidence>
<protein>
    <submittedName>
        <fullName evidence="1">10227_t:CDS:1</fullName>
    </submittedName>
</protein>
<reference evidence="1 2" key="1">
    <citation type="submission" date="2021-06" db="EMBL/GenBank/DDBJ databases">
        <authorList>
            <person name="Kallberg Y."/>
            <person name="Tangrot J."/>
            <person name="Rosling A."/>
        </authorList>
    </citation>
    <scope>NUCLEOTIDE SEQUENCE [LARGE SCALE GENOMIC DNA]</scope>
    <source>
        <strain evidence="1 2">120-4 pot B 10/14</strain>
    </source>
</reference>
<feature type="non-terminal residue" evidence="1">
    <location>
        <position position="1"/>
    </location>
</feature>
<organism evidence="1 2">
    <name type="scientific">Gigaspora margarita</name>
    <dbReference type="NCBI Taxonomy" id="4874"/>
    <lineage>
        <taxon>Eukaryota</taxon>
        <taxon>Fungi</taxon>
        <taxon>Fungi incertae sedis</taxon>
        <taxon>Mucoromycota</taxon>
        <taxon>Glomeromycotina</taxon>
        <taxon>Glomeromycetes</taxon>
        <taxon>Diversisporales</taxon>
        <taxon>Gigasporaceae</taxon>
        <taxon>Gigaspora</taxon>
    </lineage>
</organism>
<sequence>HSYMRTALATRTSLHITFEKIDAVQMKKERPMITSTNQSQEFVDIAWL</sequence>
<keyword evidence="2" id="KW-1185">Reference proteome</keyword>
<proteinExistence type="predicted"/>
<dbReference type="EMBL" id="CAJVQB010010686">
    <property type="protein sequence ID" value="CAG8742064.1"/>
    <property type="molecule type" value="Genomic_DNA"/>
</dbReference>
<accession>A0ABN7V812</accession>
<evidence type="ECO:0000313" key="2">
    <source>
        <dbReference type="Proteomes" id="UP000789901"/>
    </source>
</evidence>
<dbReference type="Proteomes" id="UP000789901">
    <property type="component" value="Unassembled WGS sequence"/>
</dbReference>
<comment type="caution">
    <text evidence="1">The sequence shown here is derived from an EMBL/GenBank/DDBJ whole genome shotgun (WGS) entry which is preliminary data.</text>
</comment>
<gene>
    <name evidence="1" type="ORF">GMARGA_LOCUS15491</name>
</gene>